<evidence type="ECO:0000313" key="2">
    <source>
        <dbReference type="Proteomes" id="UP001386955"/>
    </source>
</evidence>
<reference evidence="1 2" key="1">
    <citation type="submission" date="2024-01" db="EMBL/GenBank/DDBJ databases">
        <title>The genomes of 5 underutilized Papilionoideae crops provide insights into root nodulation and disease resistanc.</title>
        <authorList>
            <person name="Jiang F."/>
        </authorList>
    </citation>
    <scope>NUCLEOTIDE SEQUENCE [LARGE SCALE GENOMIC DNA]</scope>
    <source>
        <strain evidence="1">DUOXIRENSHENG_FW03</strain>
        <tissue evidence="1">Leaves</tissue>
    </source>
</reference>
<dbReference type="AlphaFoldDB" id="A0AAN9SUS3"/>
<proteinExistence type="predicted"/>
<sequence>MCMGVEFYCLIHLIEESTEKCVHVLCNIVFIIIRRNYSFDFCTMLQPRSIFEATIHQSHGTVESKIE</sequence>
<evidence type="ECO:0000313" key="1">
    <source>
        <dbReference type="EMBL" id="KAK7405074.1"/>
    </source>
</evidence>
<dbReference type="Proteomes" id="UP001386955">
    <property type="component" value="Unassembled WGS sequence"/>
</dbReference>
<accession>A0AAN9SUS3</accession>
<keyword evidence="2" id="KW-1185">Reference proteome</keyword>
<organism evidence="1 2">
    <name type="scientific">Psophocarpus tetragonolobus</name>
    <name type="common">Winged bean</name>
    <name type="synonym">Dolichos tetragonolobus</name>
    <dbReference type="NCBI Taxonomy" id="3891"/>
    <lineage>
        <taxon>Eukaryota</taxon>
        <taxon>Viridiplantae</taxon>
        <taxon>Streptophyta</taxon>
        <taxon>Embryophyta</taxon>
        <taxon>Tracheophyta</taxon>
        <taxon>Spermatophyta</taxon>
        <taxon>Magnoliopsida</taxon>
        <taxon>eudicotyledons</taxon>
        <taxon>Gunneridae</taxon>
        <taxon>Pentapetalae</taxon>
        <taxon>rosids</taxon>
        <taxon>fabids</taxon>
        <taxon>Fabales</taxon>
        <taxon>Fabaceae</taxon>
        <taxon>Papilionoideae</taxon>
        <taxon>50 kb inversion clade</taxon>
        <taxon>NPAAA clade</taxon>
        <taxon>indigoferoid/millettioid clade</taxon>
        <taxon>Phaseoleae</taxon>
        <taxon>Psophocarpus</taxon>
    </lineage>
</organism>
<name>A0AAN9SUS3_PSOTE</name>
<comment type="caution">
    <text evidence="1">The sequence shown here is derived from an EMBL/GenBank/DDBJ whole genome shotgun (WGS) entry which is preliminary data.</text>
</comment>
<protein>
    <submittedName>
        <fullName evidence="1">Uncharacterized protein</fullName>
    </submittedName>
</protein>
<dbReference type="EMBL" id="JAYMYS010000002">
    <property type="protein sequence ID" value="KAK7405074.1"/>
    <property type="molecule type" value="Genomic_DNA"/>
</dbReference>
<gene>
    <name evidence="1" type="ORF">VNO78_06257</name>
</gene>